<reference evidence="2 3" key="1">
    <citation type="submission" date="2016-12" db="EMBL/GenBank/DDBJ databases">
        <title>The genomes of Aspergillus section Nigri reveals drivers in fungal speciation.</title>
        <authorList>
            <consortium name="DOE Joint Genome Institute"/>
            <person name="Vesth T.C."/>
            <person name="Nybo J."/>
            <person name="Theobald S."/>
            <person name="Brandl J."/>
            <person name="Frisvad J.C."/>
            <person name="Nielsen K.F."/>
            <person name="Lyhne E.K."/>
            <person name="Kogle M.E."/>
            <person name="Kuo A."/>
            <person name="Riley R."/>
            <person name="Clum A."/>
            <person name="Nolan M."/>
            <person name="Lipzen A."/>
            <person name="Salamov A."/>
            <person name="Henrissat B."/>
            <person name="Wiebenga A."/>
            <person name="De Vries R.P."/>
            <person name="Grigoriev I.V."/>
            <person name="Mortensen U.H."/>
            <person name="Andersen M.R."/>
            <person name="Baker S.E."/>
        </authorList>
    </citation>
    <scope>NUCLEOTIDE SEQUENCE [LARGE SCALE GENOMIC DNA]</scope>
    <source>
        <strain evidence="2 3">IBT 23096</strain>
    </source>
</reference>
<gene>
    <name evidence="2" type="ORF">P170DRAFT_430320</name>
</gene>
<dbReference type="Proteomes" id="UP000234275">
    <property type="component" value="Unassembled WGS sequence"/>
</dbReference>
<protein>
    <submittedName>
        <fullName evidence="2">Uncharacterized protein</fullName>
    </submittedName>
</protein>
<evidence type="ECO:0000313" key="2">
    <source>
        <dbReference type="EMBL" id="PLB44421.1"/>
    </source>
</evidence>
<feature type="transmembrane region" description="Helical" evidence="1">
    <location>
        <begin position="93"/>
        <end position="113"/>
    </location>
</feature>
<keyword evidence="1" id="KW-0812">Transmembrane</keyword>
<evidence type="ECO:0000313" key="3">
    <source>
        <dbReference type="Proteomes" id="UP000234275"/>
    </source>
</evidence>
<dbReference type="EMBL" id="MSFO01000009">
    <property type="protein sequence ID" value="PLB44421.1"/>
    <property type="molecule type" value="Genomic_DNA"/>
</dbReference>
<sequence length="155" mass="18500">MYPGGWIKRVRKAYYQRSALVETLPRGKNLGALYIIYVNIHHVHESHLLEYWRLHQKGHDWGNDVHVLQHRPHRGSPVFRHKEAPRYRTGFRAFYISVALMIVIEVSMVVYLWRRNVKKEKEAANTSSMDNDEGVSMTYFQDFTDKEHPKFRYVV</sequence>
<dbReference type="AlphaFoldDB" id="A0A2I2FUY7"/>
<keyword evidence="3" id="KW-1185">Reference proteome</keyword>
<organism evidence="2 3">
    <name type="scientific">Aspergillus steynii IBT 23096</name>
    <dbReference type="NCBI Taxonomy" id="1392250"/>
    <lineage>
        <taxon>Eukaryota</taxon>
        <taxon>Fungi</taxon>
        <taxon>Dikarya</taxon>
        <taxon>Ascomycota</taxon>
        <taxon>Pezizomycotina</taxon>
        <taxon>Eurotiomycetes</taxon>
        <taxon>Eurotiomycetidae</taxon>
        <taxon>Eurotiales</taxon>
        <taxon>Aspergillaceae</taxon>
        <taxon>Aspergillus</taxon>
        <taxon>Aspergillus subgen. Circumdati</taxon>
    </lineage>
</organism>
<name>A0A2I2FUY7_9EURO</name>
<keyword evidence="1" id="KW-0472">Membrane</keyword>
<evidence type="ECO:0000256" key="1">
    <source>
        <dbReference type="SAM" id="Phobius"/>
    </source>
</evidence>
<dbReference type="GeneID" id="36555645"/>
<comment type="caution">
    <text evidence="2">The sequence shown here is derived from an EMBL/GenBank/DDBJ whole genome shotgun (WGS) entry which is preliminary data.</text>
</comment>
<proteinExistence type="predicted"/>
<accession>A0A2I2FUY7</accession>
<dbReference type="VEuPathDB" id="FungiDB:P170DRAFT_430320"/>
<dbReference type="RefSeq" id="XP_024699723.1">
    <property type="nucleotide sequence ID" value="XM_024847946.1"/>
</dbReference>
<keyword evidence="1" id="KW-1133">Transmembrane helix</keyword>